<reference evidence="1" key="1">
    <citation type="submission" date="2023-11" db="EMBL/GenBank/DDBJ databases">
        <title>Gracilibacillus pellucida a moderately halophilic bacterium isolated from saline soil in Xinjiang province.</title>
        <authorList>
            <person name="Zhang Z."/>
            <person name="Tan F."/>
            <person name="Wang Y."/>
            <person name="Xia M."/>
        </authorList>
    </citation>
    <scope>NUCLEOTIDE SEQUENCE</scope>
    <source>
        <strain evidence="1">S3-1-1</strain>
    </source>
</reference>
<organism evidence="1 2">
    <name type="scientific">Gracilibacillus pellucidus</name>
    <dbReference type="NCBI Taxonomy" id="3095368"/>
    <lineage>
        <taxon>Bacteria</taxon>
        <taxon>Bacillati</taxon>
        <taxon>Bacillota</taxon>
        <taxon>Bacilli</taxon>
        <taxon>Bacillales</taxon>
        <taxon>Bacillaceae</taxon>
        <taxon>Gracilibacillus</taxon>
    </lineage>
</organism>
<name>A0ACC6M876_9BACI</name>
<keyword evidence="2" id="KW-1185">Reference proteome</keyword>
<gene>
    <name evidence="1" type="ORF">SH601_14450</name>
</gene>
<dbReference type="Proteomes" id="UP001277972">
    <property type="component" value="Unassembled WGS sequence"/>
</dbReference>
<sequence length="163" mass="18742">MWNFLFVFLGIYVVSTILLFVFITYQTKKDNEEQDPLHVKIFASLALSLILTLVLMFFIFVVFGADNLVSFIFSVELDIKQLLFMSVIVVAYSLIADNLAFAVVTYFFRNMIWALTIISVIRFMLFILIGSFFSFGDTTMTILALGFTLLFLLVDIYDVTLKK</sequence>
<evidence type="ECO:0000313" key="2">
    <source>
        <dbReference type="Proteomes" id="UP001277972"/>
    </source>
</evidence>
<comment type="caution">
    <text evidence="1">The sequence shown here is derived from an EMBL/GenBank/DDBJ whole genome shotgun (WGS) entry which is preliminary data.</text>
</comment>
<protein>
    <submittedName>
        <fullName evidence="1">Uncharacterized protein</fullName>
    </submittedName>
</protein>
<accession>A0ACC6M876</accession>
<evidence type="ECO:0000313" key="1">
    <source>
        <dbReference type="EMBL" id="MDX8047188.1"/>
    </source>
</evidence>
<dbReference type="EMBL" id="JAWZSR010000009">
    <property type="protein sequence ID" value="MDX8047188.1"/>
    <property type="molecule type" value="Genomic_DNA"/>
</dbReference>
<proteinExistence type="predicted"/>